<evidence type="ECO:0000313" key="1">
    <source>
        <dbReference type="EMBL" id="SFZ90762.1"/>
    </source>
</evidence>
<name>A0A1K2IET9_9FLAO</name>
<organism evidence="1 2">
    <name type="scientific">Chryseobacterium limigenitum</name>
    <dbReference type="NCBI Taxonomy" id="1612149"/>
    <lineage>
        <taxon>Bacteria</taxon>
        <taxon>Pseudomonadati</taxon>
        <taxon>Bacteroidota</taxon>
        <taxon>Flavobacteriia</taxon>
        <taxon>Flavobacteriales</taxon>
        <taxon>Weeksellaceae</taxon>
        <taxon>Chryseobacterium group</taxon>
        <taxon>Chryseobacterium</taxon>
    </lineage>
</organism>
<keyword evidence="2" id="KW-1185">Reference proteome</keyword>
<dbReference type="EMBL" id="FPKW01000001">
    <property type="protein sequence ID" value="SFZ90762.1"/>
    <property type="molecule type" value="Genomic_DNA"/>
</dbReference>
<dbReference type="Proteomes" id="UP000182034">
    <property type="component" value="Unassembled WGS sequence"/>
</dbReference>
<dbReference type="STRING" id="1612149.SAMN05216324_101504"/>
<gene>
    <name evidence="1" type="ORF">SAMN05216324_101504</name>
</gene>
<proteinExistence type="predicted"/>
<reference evidence="2" key="1">
    <citation type="submission" date="2016-10" db="EMBL/GenBank/DDBJ databases">
        <authorList>
            <person name="Varghese N."/>
            <person name="Submissions S."/>
        </authorList>
    </citation>
    <scope>NUCLEOTIDE SEQUENCE [LARGE SCALE GENOMIC DNA]</scope>
    <source>
        <strain evidence="2">SUR2</strain>
    </source>
</reference>
<accession>A0A1K2IET9</accession>
<sequence length="94" mass="11256">MVTETLVFINLKRKRRESLKIFTASDGNSYKESQTYRTFDNQFYRNVKRLRVNKLGSEPENHSSTHHYVENVENISKISQNKNITYYQKGNRHQ</sequence>
<dbReference type="AlphaFoldDB" id="A0A1K2IET9"/>
<evidence type="ECO:0000313" key="2">
    <source>
        <dbReference type="Proteomes" id="UP000182034"/>
    </source>
</evidence>
<protein>
    <submittedName>
        <fullName evidence="1">Uncharacterized protein</fullName>
    </submittedName>
</protein>